<dbReference type="PANTHER" id="PTHR21089">
    <property type="entry name" value="SHIKIMATE DEHYDROGENASE"/>
    <property type="match status" value="1"/>
</dbReference>
<dbReference type="RefSeq" id="WP_209700325.1">
    <property type="nucleotide sequence ID" value="NZ_JAGGLM010000001.1"/>
</dbReference>
<keyword evidence="5 7" id="KW-0560">Oxidoreductase</keyword>
<dbReference type="Pfam" id="PF08501">
    <property type="entry name" value="Shikimate_dh_N"/>
    <property type="match status" value="1"/>
</dbReference>
<dbReference type="InterPro" id="IPR013708">
    <property type="entry name" value="Shikimate_DH-bd_N"/>
</dbReference>
<dbReference type="HAMAP" id="MF_00222">
    <property type="entry name" value="Shikimate_DH_AroE"/>
    <property type="match status" value="1"/>
</dbReference>
<dbReference type="GO" id="GO:0004764">
    <property type="term" value="F:shikimate 3-dehydrogenase (NADP+) activity"/>
    <property type="evidence" value="ECO:0007669"/>
    <property type="project" value="UniProtKB-EC"/>
</dbReference>
<reference evidence="9 10" key="1">
    <citation type="submission" date="2021-03" db="EMBL/GenBank/DDBJ databases">
        <title>Genomic Encyclopedia of Type Strains, Phase IV (KMG-IV): sequencing the most valuable type-strain genomes for metagenomic binning, comparative biology and taxonomic classification.</title>
        <authorList>
            <person name="Goeker M."/>
        </authorList>
    </citation>
    <scope>NUCLEOTIDE SEQUENCE [LARGE SCALE GENOMIC DNA]</scope>
    <source>
        <strain evidence="9 10">DSM 28783</strain>
    </source>
</reference>
<comment type="similarity">
    <text evidence="7">Belongs to the shikimate dehydrogenase family.</text>
</comment>
<dbReference type="EMBL" id="JAGGLM010000001">
    <property type="protein sequence ID" value="MBP2031353.1"/>
    <property type="molecule type" value="Genomic_DNA"/>
</dbReference>
<dbReference type="InterPro" id="IPR036291">
    <property type="entry name" value="NAD(P)-bd_dom_sf"/>
</dbReference>
<comment type="function">
    <text evidence="7">Involved in the biosynthesis of the chorismate, which leads to the biosynthesis of aromatic amino acids. Catalyzes the reversible NADPH linked reduction of 3-dehydroshikimate (DHSA) to yield shikimate (SA).</text>
</comment>
<evidence type="ECO:0000259" key="8">
    <source>
        <dbReference type="Pfam" id="PF08501"/>
    </source>
</evidence>
<dbReference type="InterPro" id="IPR046346">
    <property type="entry name" value="Aminoacid_DH-like_N_sf"/>
</dbReference>
<evidence type="ECO:0000256" key="2">
    <source>
        <dbReference type="ARBA" id="ARBA00012962"/>
    </source>
</evidence>
<dbReference type="Proteomes" id="UP001519307">
    <property type="component" value="Unassembled WGS sequence"/>
</dbReference>
<feature type="binding site" evidence="7">
    <location>
        <position position="78"/>
    </location>
    <ligand>
        <name>NADP(+)</name>
        <dbReference type="ChEBI" id="CHEBI:58349"/>
    </ligand>
</feature>
<dbReference type="SUPFAM" id="SSF53223">
    <property type="entry name" value="Aminoacid dehydrogenase-like, N-terminal domain"/>
    <property type="match status" value="1"/>
</dbReference>
<feature type="binding site" evidence="7">
    <location>
        <position position="238"/>
    </location>
    <ligand>
        <name>shikimate</name>
        <dbReference type="ChEBI" id="CHEBI:36208"/>
    </ligand>
</feature>
<dbReference type="InterPro" id="IPR011342">
    <property type="entry name" value="Shikimate_DH"/>
</dbReference>
<feature type="binding site" evidence="7">
    <location>
        <position position="87"/>
    </location>
    <ligand>
        <name>shikimate</name>
        <dbReference type="ChEBI" id="CHEBI:36208"/>
    </ligand>
</feature>
<feature type="binding site" evidence="7">
    <location>
        <position position="62"/>
    </location>
    <ligand>
        <name>shikimate</name>
        <dbReference type="ChEBI" id="CHEBI:36208"/>
    </ligand>
</feature>
<feature type="domain" description="Shikimate dehydrogenase substrate binding N-terminal" evidence="8">
    <location>
        <begin position="7"/>
        <end position="89"/>
    </location>
</feature>
<feature type="binding site" evidence="7">
    <location>
        <position position="231"/>
    </location>
    <ligand>
        <name>NADP(+)</name>
        <dbReference type="ChEBI" id="CHEBI:58349"/>
    </ligand>
</feature>
<keyword evidence="10" id="KW-1185">Reference proteome</keyword>
<dbReference type="Gene3D" id="3.40.50.720">
    <property type="entry name" value="NAD(P)-binding Rossmann-like Domain"/>
    <property type="match status" value="1"/>
</dbReference>
<keyword evidence="3 7" id="KW-0028">Amino-acid biosynthesis</keyword>
<feature type="binding site" evidence="7">
    <location>
        <position position="208"/>
    </location>
    <ligand>
        <name>NADP(+)</name>
        <dbReference type="ChEBI" id="CHEBI:58349"/>
    </ligand>
</feature>
<evidence type="ECO:0000313" key="9">
    <source>
        <dbReference type="EMBL" id="MBP2031353.1"/>
    </source>
</evidence>
<dbReference type="SUPFAM" id="SSF51735">
    <property type="entry name" value="NAD(P)-binding Rossmann-fold domains"/>
    <property type="match status" value="1"/>
</dbReference>
<organism evidence="9 10">
    <name type="scientific">Clostridium algifaecis</name>
    <dbReference type="NCBI Taxonomy" id="1472040"/>
    <lineage>
        <taxon>Bacteria</taxon>
        <taxon>Bacillati</taxon>
        <taxon>Bacillota</taxon>
        <taxon>Clostridia</taxon>
        <taxon>Eubacteriales</taxon>
        <taxon>Clostridiaceae</taxon>
        <taxon>Clostridium</taxon>
    </lineage>
</organism>
<comment type="catalytic activity">
    <reaction evidence="7">
        <text>shikimate + NADP(+) = 3-dehydroshikimate + NADPH + H(+)</text>
        <dbReference type="Rhea" id="RHEA:17737"/>
        <dbReference type="ChEBI" id="CHEBI:15378"/>
        <dbReference type="ChEBI" id="CHEBI:16630"/>
        <dbReference type="ChEBI" id="CHEBI:36208"/>
        <dbReference type="ChEBI" id="CHEBI:57783"/>
        <dbReference type="ChEBI" id="CHEBI:58349"/>
        <dbReference type="EC" id="1.1.1.25"/>
    </reaction>
</comment>
<dbReference type="Gene3D" id="3.40.50.10860">
    <property type="entry name" value="Leucine Dehydrogenase, chain A, domain 1"/>
    <property type="match status" value="1"/>
</dbReference>
<evidence type="ECO:0000256" key="1">
    <source>
        <dbReference type="ARBA" id="ARBA00004871"/>
    </source>
</evidence>
<dbReference type="CDD" id="cd01065">
    <property type="entry name" value="NAD_bind_Shikimate_DH"/>
    <property type="match status" value="1"/>
</dbReference>
<keyword evidence="6 7" id="KW-0057">Aromatic amino acid biosynthesis</keyword>
<name>A0ABS4KMU3_9CLOT</name>
<proteinExistence type="inferred from homology"/>
<gene>
    <name evidence="7" type="primary">aroE</name>
    <name evidence="9" type="ORF">J2Z42_000018</name>
</gene>
<accession>A0ABS4KMU3</accession>
<evidence type="ECO:0000256" key="6">
    <source>
        <dbReference type="ARBA" id="ARBA00023141"/>
    </source>
</evidence>
<comment type="caution">
    <text evidence="7">Lacks conserved residue(s) required for the propagation of feature annotation.</text>
</comment>
<evidence type="ECO:0000313" key="10">
    <source>
        <dbReference type="Proteomes" id="UP001519307"/>
    </source>
</evidence>
<feature type="binding site" evidence="7">
    <location>
        <position position="102"/>
    </location>
    <ligand>
        <name>shikimate</name>
        <dbReference type="ChEBI" id="CHEBI:36208"/>
    </ligand>
</feature>
<evidence type="ECO:0000256" key="7">
    <source>
        <dbReference type="HAMAP-Rule" id="MF_00222"/>
    </source>
</evidence>
<evidence type="ECO:0000256" key="3">
    <source>
        <dbReference type="ARBA" id="ARBA00022605"/>
    </source>
</evidence>
<protein>
    <recommendedName>
        <fullName evidence="2 7">Shikimate dehydrogenase (NADP(+))</fullName>
        <shortName evidence="7">SDH</shortName>
        <ecNumber evidence="2 7">1.1.1.25</ecNumber>
    </recommendedName>
</protein>
<keyword evidence="4 7" id="KW-0521">NADP</keyword>
<comment type="subunit">
    <text evidence="7">Homodimer.</text>
</comment>
<dbReference type="PANTHER" id="PTHR21089:SF1">
    <property type="entry name" value="BIFUNCTIONAL 3-DEHYDROQUINATE DEHYDRATASE_SHIKIMATE DEHYDROGENASE, CHLOROPLASTIC"/>
    <property type="match status" value="1"/>
</dbReference>
<dbReference type="InterPro" id="IPR022893">
    <property type="entry name" value="Shikimate_DH_fam"/>
</dbReference>
<feature type="binding site" evidence="7">
    <location>
        <begin position="15"/>
        <end position="17"/>
    </location>
    <ligand>
        <name>shikimate</name>
        <dbReference type="ChEBI" id="CHEBI:36208"/>
    </ligand>
</feature>
<dbReference type="EC" id="1.1.1.25" evidence="2 7"/>
<feature type="active site" description="Proton acceptor" evidence="7">
    <location>
        <position position="66"/>
    </location>
</feature>
<feature type="binding site" evidence="7">
    <location>
        <position position="210"/>
    </location>
    <ligand>
        <name>shikimate</name>
        <dbReference type="ChEBI" id="CHEBI:36208"/>
    </ligand>
</feature>
<evidence type="ECO:0000256" key="4">
    <source>
        <dbReference type="ARBA" id="ARBA00022857"/>
    </source>
</evidence>
<evidence type="ECO:0000256" key="5">
    <source>
        <dbReference type="ARBA" id="ARBA00023002"/>
    </source>
</evidence>
<sequence>MSNFYGLIGEKLGHSFSPVINGLILKKINAEGTYNLFEIKKGNLKEAIQSLKILGCSGVNVTIPYKIEVMNYLDEISEEAAKIGAVNTVAFCNGKLKGYNTDYFGFGLTLKKYKIDVKNKSVYILGTGGVSKAVSRYLMDNGIKSVTYVSREANGHSKDNTEIISYDELKRCRGDIIINCTPCGMYPAVDNCPVDRSTLEKFDTAVDLIYNPEYTLFLKLGMELGLKTANGLYMLIAQNAASQNVWRGIDVPLKVIDEVYKEGCRLL</sequence>
<dbReference type="NCBIfam" id="TIGR00507">
    <property type="entry name" value="aroE"/>
    <property type="match status" value="1"/>
</dbReference>
<comment type="pathway">
    <text evidence="1 7">Metabolic intermediate biosynthesis; chorismate biosynthesis; chorismate from D-erythrose 4-phosphate and phosphoenolpyruvate: step 4/7.</text>
</comment>
<comment type="caution">
    <text evidence="9">The sequence shown here is derived from an EMBL/GenBank/DDBJ whole genome shotgun (WGS) entry which is preliminary data.</text>
</comment>